<evidence type="ECO:0000256" key="6">
    <source>
        <dbReference type="ARBA" id="ARBA00023136"/>
    </source>
</evidence>
<feature type="transmembrane region" description="Helical" evidence="7">
    <location>
        <begin position="278"/>
        <end position="297"/>
    </location>
</feature>
<keyword evidence="3" id="KW-1003">Cell membrane</keyword>
<name>A0A554WBR6_9BURK</name>
<keyword evidence="2" id="KW-0813">Transport</keyword>
<dbReference type="NCBIfam" id="NF008397">
    <property type="entry name" value="PRK11195.1"/>
    <property type="match status" value="1"/>
</dbReference>
<dbReference type="EMBL" id="VJNB01000002">
    <property type="protein sequence ID" value="TSE21013.1"/>
    <property type="molecule type" value="Genomic_DNA"/>
</dbReference>
<accession>A0A554WBR6</accession>
<feature type="transmembrane region" description="Helical" evidence="7">
    <location>
        <begin position="395"/>
        <end position="417"/>
    </location>
</feature>
<dbReference type="GO" id="GO:0022857">
    <property type="term" value="F:transmembrane transporter activity"/>
    <property type="evidence" value="ECO:0007669"/>
    <property type="project" value="InterPro"/>
</dbReference>
<dbReference type="PANTHER" id="PTHR43266:SF2">
    <property type="entry name" value="MAJOR FACILITATOR SUPERFAMILY (MFS) PROFILE DOMAIN-CONTAINING PROTEIN"/>
    <property type="match status" value="1"/>
</dbReference>
<dbReference type="AlphaFoldDB" id="A0A554WBR6"/>
<dbReference type="InterPro" id="IPR036259">
    <property type="entry name" value="MFS_trans_sf"/>
</dbReference>
<dbReference type="InterPro" id="IPR011701">
    <property type="entry name" value="MFS"/>
</dbReference>
<feature type="transmembrane region" description="Helical" evidence="7">
    <location>
        <begin position="108"/>
        <end position="128"/>
    </location>
</feature>
<keyword evidence="4 7" id="KW-0812">Transmembrane</keyword>
<evidence type="ECO:0000313" key="8">
    <source>
        <dbReference type="EMBL" id="TSE21013.1"/>
    </source>
</evidence>
<keyword evidence="5 7" id="KW-1133">Transmembrane helix</keyword>
<comment type="subcellular location">
    <subcellularLocation>
        <location evidence="1">Cell membrane</location>
        <topology evidence="1">Multi-pass membrane protein</topology>
    </subcellularLocation>
</comment>
<feature type="transmembrane region" description="Helical" evidence="7">
    <location>
        <begin position="148"/>
        <end position="174"/>
    </location>
</feature>
<proteinExistence type="predicted"/>
<gene>
    <name evidence="8" type="primary">lplT_2</name>
    <name evidence="8" type="ORF">Talka_00677</name>
</gene>
<dbReference type="Proteomes" id="UP000315736">
    <property type="component" value="Unassembled WGS sequence"/>
</dbReference>
<evidence type="ECO:0000256" key="1">
    <source>
        <dbReference type="ARBA" id="ARBA00004651"/>
    </source>
</evidence>
<dbReference type="GO" id="GO:0005886">
    <property type="term" value="C:plasma membrane"/>
    <property type="evidence" value="ECO:0007669"/>
    <property type="project" value="UniProtKB-SubCell"/>
</dbReference>
<dbReference type="SUPFAM" id="SSF103473">
    <property type="entry name" value="MFS general substrate transporter"/>
    <property type="match status" value="1"/>
</dbReference>
<evidence type="ECO:0000256" key="7">
    <source>
        <dbReference type="SAM" id="Phobius"/>
    </source>
</evidence>
<evidence type="ECO:0000256" key="5">
    <source>
        <dbReference type="ARBA" id="ARBA00022989"/>
    </source>
</evidence>
<dbReference type="Gene3D" id="1.20.1250.20">
    <property type="entry name" value="MFS general substrate transporter like domains"/>
    <property type="match status" value="1"/>
</dbReference>
<comment type="caution">
    <text evidence="8">The sequence shown here is derived from an EMBL/GenBank/DDBJ whole genome shotgun (WGS) entry which is preliminary data.</text>
</comment>
<protein>
    <submittedName>
        <fullName evidence="8">Lysophospholipid transporter LplT</fullName>
    </submittedName>
</protein>
<evidence type="ECO:0000256" key="3">
    <source>
        <dbReference type="ARBA" id="ARBA00022475"/>
    </source>
</evidence>
<keyword evidence="6 7" id="KW-0472">Membrane</keyword>
<feature type="transmembrane region" description="Helical" evidence="7">
    <location>
        <begin position="309"/>
        <end position="326"/>
    </location>
</feature>
<feature type="transmembrane region" description="Helical" evidence="7">
    <location>
        <begin position="245"/>
        <end position="272"/>
    </location>
</feature>
<feature type="transmembrane region" description="Helical" evidence="7">
    <location>
        <begin position="186"/>
        <end position="207"/>
    </location>
</feature>
<dbReference type="Pfam" id="PF07690">
    <property type="entry name" value="MFS_1"/>
    <property type="match status" value="1"/>
</dbReference>
<sequence>MAKAGLALADVLIFFAMKRGFYTIMTAQFCSSLADNALFVVAVELLRSRGAPAWQEAALVPMFALFYVLLAPWVGAFADSRPKGQVMFFSNAVKVAGCVLMWTPVHPLAAYSLVGLGAAAYSPAKYGILTELLPPSQLVKANGWIEGLTIASIILGVVLGGQLVSPAVAAWLAAHEAAWLRAWFPTAAELAIVGLVGVYGLAAAFNLRIPSTGAPLRPLARNPMALLPDFARCNRLLWRDPLGQISLATTTLFWGVSGNLRYLVLAWAAAALGYNTTQASSLVGVVAIGTAVGAVLASMRMRIDQAPRVMPLGVAMGLLVVLMVAIRDVWVAAPFLMLLGALGGFLVVPMNALLQHRGHNLMGAGRSIAVQNFNEQICILGLGFLYSAATGAGLSAFGAITAFGLLVAGVMVLITLWHRRNLRRYPRLLQRLFQHARRDDWHAAHHGAP</sequence>
<dbReference type="CDD" id="cd06173">
    <property type="entry name" value="MFS_MefA_like"/>
    <property type="match status" value="1"/>
</dbReference>
<organism evidence="8 9">
    <name type="scientific">Tepidimonas alkaliphilus</name>
    <dbReference type="NCBI Taxonomy" id="2588942"/>
    <lineage>
        <taxon>Bacteria</taxon>
        <taxon>Pseudomonadati</taxon>
        <taxon>Pseudomonadota</taxon>
        <taxon>Betaproteobacteria</taxon>
        <taxon>Burkholderiales</taxon>
        <taxon>Tepidimonas</taxon>
    </lineage>
</organism>
<keyword evidence="9" id="KW-1185">Reference proteome</keyword>
<dbReference type="PRINTS" id="PR00173">
    <property type="entry name" value="EDTRNSPORT"/>
</dbReference>
<feature type="transmembrane region" description="Helical" evidence="7">
    <location>
        <begin position="332"/>
        <end position="353"/>
    </location>
</feature>
<evidence type="ECO:0000313" key="9">
    <source>
        <dbReference type="Proteomes" id="UP000315736"/>
    </source>
</evidence>
<reference evidence="8 9" key="1">
    <citation type="submission" date="2019-07" db="EMBL/GenBank/DDBJ databases">
        <title>Tepidimonas alkaliphilus YIM 72238 draft genome.</title>
        <authorList>
            <person name="Da Costa M.S."/>
            <person name="Froufe H.J.C."/>
            <person name="Egas C."/>
            <person name="Albuquerque L."/>
        </authorList>
    </citation>
    <scope>NUCLEOTIDE SEQUENCE [LARGE SCALE GENOMIC DNA]</scope>
    <source>
        <strain evidence="8 9">YIM 72238</strain>
    </source>
</reference>
<evidence type="ECO:0000256" key="4">
    <source>
        <dbReference type="ARBA" id="ARBA00022692"/>
    </source>
</evidence>
<evidence type="ECO:0000256" key="2">
    <source>
        <dbReference type="ARBA" id="ARBA00022448"/>
    </source>
</evidence>
<feature type="transmembrane region" description="Helical" evidence="7">
    <location>
        <begin position="58"/>
        <end position="78"/>
    </location>
</feature>
<dbReference type="PANTHER" id="PTHR43266">
    <property type="entry name" value="MACROLIDE-EFFLUX PROTEIN"/>
    <property type="match status" value="1"/>
</dbReference>